<evidence type="ECO:0000313" key="1">
    <source>
        <dbReference type="EMBL" id="MCF1595456.1"/>
    </source>
</evidence>
<sequence length="80" mass="8781">MTLYVDENGSEHSEDWKDAYAEVLAELIYTLADQVTGGAVTLDTAAQIYAQTSAGAFDTEYAKAYLTDILAEELLVELRN</sequence>
<name>A0A9X1PYR1_STRM4</name>
<dbReference type="RefSeq" id="WP_234763758.1">
    <property type="nucleotide sequence ID" value="NZ_JAKEIP010000066.1"/>
</dbReference>
<dbReference type="Proteomes" id="UP001139384">
    <property type="component" value="Unassembled WGS sequence"/>
</dbReference>
<gene>
    <name evidence="1" type="ORF">L0P92_18010</name>
</gene>
<reference evidence="1" key="1">
    <citation type="submission" date="2022-01" db="EMBL/GenBank/DDBJ databases">
        <title>Draft Genome Sequences of Seven Type Strains of the Genus Streptomyces.</title>
        <authorList>
            <person name="Aziz S."/>
            <person name="Coretto E."/>
            <person name="Chronakova A."/>
            <person name="Sproer C."/>
            <person name="Huber K."/>
            <person name="Nouioui I."/>
            <person name="Gross H."/>
        </authorList>
    </citation>
    <scope>NUCLEOTIDE SEQUENCE</scope>
    <source>
        <strain evidence="1">DSM 103493</strain>
    </source>
</reference>
<comment type="caution">
    <text evidence="1">The sequence shown here is derived from an EMBL/GenBank/DDBJ whole genome shotgun (WGS) entry which is preliminary data.</text>
</comment>
<organism evidence="1 2">
    <name type="scientific">Streptomyces muensis</name>
    <dbReference type="NCBI Taxonomy" id="1077944"/>
    <lineage>
        <taxon>Bacteria</taxon>
        <taxon>Bacillati</taxon>
        <taxon>Actinomycetota</taxon>
        <taxon>Actinomycetes</taxon>
        <taxon>Kitasatosporales</taxon>
        <taxon>Streptomycetaceae</taxon>
        <taxon>Streptomyces</taxon>
    </lineage>
</organism>
<dbReference type="AlphaFoldDB" id="A0A9X1PYR1"/>
<evidence type="ECO:0000313" key="2">
    <source>
        <dbReference type="Proteomes" id="UP001139384"/>
    </source>
</evidence>
<protein>
    <submittedName>
        <fullName evidence="1">Uncharacterized protein</fullName>
    </submittedName>
</protein>
<keyword evidence="2" id="KW-1185">Reference proteome</keyword>
<accession>A0A9X1PYR1</accession>
<proteinExistence type="predicted"/>
<dbReference type="EMBL" id="JAKEIP010000066">
    <property type="protein sequence ID" value="MCF1595456.1"/>
    <property type="molecule type" value="Genomic_DNA"/>
</dbReference>